<feature type="transmembrane region" description="Helical" evidence="1">
    <location>
        <begin position="281"/>
        <end position="306"/>
    </location>
</feature>
<protein>
    <submittedName>
        <fullName evidence="2">Uncharacterized protein</fullName>
    </submittedName>
</protein>
<feature type="transmembrane region" description="Helical" evidence="1">
    <location>
        <begin position="156"/>
        <end position="173"/>
    </location>
</feature>
<accession>B8CL25</accession>
<feature type="transmembrane region" description="Helical" evidence="1">
    <location>
        <begin position="313"/>
        <end position="331"/>
    </location>
</feature>
<feature type="transmembrane region" description="Helical" evidence="1">
    <location>
        <begin position="238"/>
        <end position="261"/>
    </location>
</feature>
<dbReference type="Pfam" id="PF14897">
    <property type="entry name" value="EpsG"/>
    <property type="match status" value="1"/>
</dbReference>
<evidence type="ECO:0000313" key="3">
    <source>
        <dbReference type="Proteomes" id="UP000000753"/>
    </source>
</evidence>
<feature type="transmembrane region" description="Helical" evidence="1">
    <location>
        <begin position="203"/>
        <end position="226"/>
    </location>
</feature>
<evidence type="ECO:0000313" key="2">
    <source>
        <dbReference type="EMBL" id="ACJ28351.1"/>
    </source>
</evidence>
<feature type="transmembrane region" description="Helical" evidence="1">
    <location>
        <begin position="366"/>
        <end position="389"/>
    </location>
</feature>
<feature type="transmembrane region" description="Helical" evidence="1">
    <location>
        <begin position="129"/>
        <end position="150"/>
    </location>
</feature>
<evidence type="ECO:0000256" key="1">
    <source>
        <dbReference type="SAM" id="Phobius"/>
    </source>
</evidence>
<feature type="transmembrane region" description="Helical" evidence="1">
    <location>
        <begin position="49"/>
        <end position="69"/>
    </location>
</feature>
<feature type="transmembrane region" description="Helical" evidence="1">
    <location>
        <begin position="12"/>
        <end position="37"/>
    </location>
</feature>
<dbReference type="EMBL" id="CP000472">
    <property type="protein sequence ID" value="ACJ28351.1"/>
    <property type="molecule type" value="Genomic_DNA"/>
</dbReference>
<sequence>MNYFNNKKFYFLTINIIFICFAPFLSFVTCSLSLFFLSSSKPNISKDSGVWYLIVCTFFLFVSTSISAYSQPIFLYEEQDFTTYYNNYIYFLNNGFNLDGFIFGAGAEIGLPLLNYFLSLIIGAGYPYLVKLCYILFQMTLFLSIIAIIAEKYSVSWKRLALLIALMFLFFKYGATLNHLRQGFSSFFVVLALFSAARRNKVIFILLACTFHVSALVVYPILYYVFKERSFKATFHNAIVISVISVVGFIGFKLMMDYVLASDLFFLAKAKSAFLKVSDENFYVVALKGAVVASIYAIFALLILLFAKVKKNVFNQLFLLVVITIGFGYIPGMTTRIFASVFTILMGYYFFLVFNQEYKFSHRILLSVSLLVIFSTNWYLNSAIFYYNFPLVSQEPFYYLNDLFIEHGYVIRRDLPSEVDIVIENPYR</sequence>
<proteinExistence type="predicted"/>
<dbReference type="Proteomes" id="UP000000753">
    <property type="component" value="Chromosome"/>
</dbReference>
<keyword evidence="3" id="KW-1185">Reference proteome</keyword>
<feature type="transmembrane region" description="Helical" evidence="1">
    <location>
        <begin position="337"/>
        <end position="354"/>
    </location>
</feature>
<keyword evidence="1" id="KW-1133">Transmembrane helix</keyword>
<reference evidence="2 3" key="1">
    <citation type="journal article" date="2008" name="PLoS ONE">
        <title>Environmental adaptation: genomic analysis of the piezotolerant and psychrotolerant deep-sea iron reducing bacterium Shewanella piezotolerans WP3.</title>
        <authorList>
            <person name="Wang F."/>
            <person name="Wang J."/>
            <person name="Jian H."/>
            <person name="Zhang B."/>
            <person name="Li S."/>
            <person name="Wang F."/>
            <person name="Zeng X."/>
            <person name="Gao L."/>
            <person name="Bartlett D.H."/>
            <person name="Yu J."/>
            <person name="Hu S."/>
            <person name="Xiao X."/>
        </authorList>
    </citation>
    <scope>NUCLEOTIDE SEQUENCE [LARGE SCALE GENOMIC DNA]</scope>
    <source>
        <strain evidence="3">WP3 / JCM 13877</strain>
    </source>
</reference>
<keyword evidence="1" id="KW-0472">Membrane</keyword>
<dbReference type="KEGG" id="swp:swp_1568"/>
<name>B8CL25_SHEPW</name>
<keyword evidence="1" id="KW-0812">Transmembrane</keyword>
<dbReference type="HOGENOM" id="CLU_054766_0_0_6"/>
<organism evidence="2 3">
    <name type="scientific">Shewanella piezotolerans (strain WP3 / JCM 13877)</name>
    <dbReference type="NCBI Taxonomy" id="225849"/>
    <lineage>
        <taxon>Bacteria</taxon>
        <taxon>Pseudomonadati</taxon>
        <taxon>Pseudomonadota</taxon>
        <taxon>Gammaproteobacteria</taxon>
        <taxon>Alteromonadales</taxon>
        <taxon>Shewanellaceae</taxon>
        <taxon>Shewanella</taxon>
    </lineage>
</organism>
<dbReference type="RefSeq" id="WP_020911729.1">
    <property type="nucleotide sequence ID" value="NC_011566.1"/>
</dbReference>
<dbReference type="eggNOG" id="ENOG5033J5E">
    <property type="taxonomic scope" value="Bacteria"/>
</dbReference>
<dbReference type="AlphaFoldDB" id="B8CL25"/>
<dbReference type="InterPro" id="IPR049458">
    <property type="entry name" value="EpsG-like"/>
</dbReference>
<gene>
    <name evidence="2" type="ordered locus">swp_1568</name>
</gene>
<dbReference type="STRING" id="225849.swp_1568"/>